<keyword evidence="2" id="KW-1185">Reference proteome</keyword>
<protein>
    <submittedName>
        <fullName evidence="1">354_t:CDS:1</fullName>
    </submittedName>
</protein>
<evidence type="ECO:0000313" key="2">
    <source>
        <dbReference type="Proteomes" id="UP000789525"/>
    </source>
</evidence>
<name>A0ACA9MNL0_9GLOM</name>
<sequence>EVDEIFTVRENRLSTDGYFILDKERGKLKETETSTFAKNQVNQQSSNSKTIPKNLSYYMHMNSQLRGVDHGRLTTKCRLERELDQAVRNGDLDMASKISDQIAQRNCDNMIREAIERKEFHEKKMMVTILLRCGRMAYTCVATRNGNLRKQNTKSVILFGPTEIRLNWHIKFNLFKGYRLDFYSDHSSSKSGELTTSRRGASVSNGTSGESYERRFRLHALEKDLEAAITIYIRGLLRGLQFSQGFHSNVRRIITDARDPYLTLRLYNDLLNARIKFGESADWDAAKIDNALKSFSPYKVNLAYQTLRKKSKVHNLIYREVVDRLAAEFRLVQQAMNCYRDMRSEGYSLDLWTYNRLLNSVCRSDDYDTAWRIIEEMVRIGVKPDIVTFNILLNYQIMRKRWDQVVRILDMIQEARLFPSESTYHTLTNNRYLSRLNYREARDFAEAIIRRTSLFRQLEWFANRGDLRMMIKVYEEMIENGMNRELRTFEIIVRYFFSRQEGERVKWIYGEMVRMGIKPNSRFYGILIKGFVKMNDMKNASVLYRVMTSEPMTGDIDTYNYLLWGHAKNFNLEGIIGLLDDMLALKVSPNINTISIMMNLFIKLKNVGVARQIFDMLVTEKYVKPNLYVFNSLVFGYTHIANDPTEATRFLLHNSIPREIQLKAWTFNIVIKALISQDNMNAAMNLMRQMEPVHGVEPNGWTFYHMIIGYIRRRRFDQALELLNEMSERGMEPSRKLNNFINKTRYRLSLGLSPAFNHSSENNKLVVKKKR</sequence>
<proteinExistence type="predicted"/>
<organism evidence="1 2">
    <name type="scientific">Acaulospora colombiana</name>
    <dbReference type="NCBI Taxonomy" id="27376"/>
    <lineage>
        <taxon>Eukaryota</taxon>
        <taxon>Fungi</taxon>
        <taxon>Fungi incertae sedis</taxon>
        <taxon>Mucoromycota</taxon>
        <taxon>Glomeromycotina</taxon>
        <taxon>Glomeromycetes</taxon>
        <taxon>Diversisporales</taxon>
        <taxon>Acaulosporaceae</taxon>
        <taxon>Acaulospora</taxon>
    </lineage>
</organism>
<accession>A0ACA9MNL0</accession>
<dbReference type="Proteomes" id="UP000789525">
    <property type="component" value="Unassembled WGS sequence"/>
</dbReference>
<dbReference type="EMBL" id="CAJVPT010014191">
    <property type="protein sequence ID" value="CAG8602298.1"/>
    <property type="molecule type" value="Genomic_DNA"/>
</dbReference>
<feature type="non-terminal residue" evidence="1">
    <location>
        <position position="1"/>
    </location>
</feature>
<reference evidence="1" key="1">
    <citation type="submission" date="2021-06" db="EMBL/GenBank/DDBJ databases">
        <authorList>
            <person name="Kallberg Y."/>
            <person name="Tangrot J."/>
            <person name="Rosling A."/>
        </authorList>
    </citation>
    <scope>NUCLEOTIDE SEQUENCE</scope>
    <source>
        <strain evidence="1">CL356</strain>
    </source>
</reference>
<comment type="caution">
    <text evidence="1">The sequence shown here is derived from an EMBL/GenBank/DDBJ whole genome shotgun (WGS) entry which is preliminary data.</text>
</comment>
<gene>
    <name evidence="1" type="ORF">ACOLOM_LOCUS6720</name>
</gene>
<evidence type="ECO:0000313" key="1">
    <source>
        <dbReference type="EMBL" id="CAG8602298.1"/>
    </source>
</evidence>